<keyword evidence="2" id="KW-1185">Reference proteome</keyword>
<dbReference type="InterPro" id="IPR036047">
    <property type="entry name" value="F-box-like_dom_sf"/>
</dbReference>
<dbReference type="InterPro" id="IPR006553">
    <property type="entry name" value="Leu-rich_rpt_Cys-con_subtyp"/>
</dbReference>
<dbReference type="InterPro" id="IPR032675">
    <property type="entry name" value="LRR_dom_sf"/>
</dbReference>
<dbReference type="Gene3D" id="1.20.1280.50">
    <property type="match status" value="1"/>
</dbReference>
<dbReference type="InterPro" id="IPR001611">
    <property type="entry name" value="Leu-rich_rpt"/>
</dbReference>
<dbReference type="PANTHER" id="PTHR13318">
    <property type="entry name" value="PARTNER OF PAIRED, ISOFORM B-RELATED"/>
    <property type="match status" value="1"/>
</dbReference>
<protein>
    <recommendedName>
        <fullName evidence="3">F-box/LRR-repeat protein 12</fullName>
    </recommendedName>
</protein>
<dbReference type="OrthoDB" id="6270329at2759"/>
<dbReference type="GO" id="GO:0031146">
    <property type="term" value="P:SCF-dependent proteasomal ubiquitin-dependent protein catabolic process"/>
    <property type="evidence" value="ECO:0007669"/>
    <property type="project" value="TreeGrafter"/>
</dbReference>
<evidence type="ECO:0000313" key="2">
    <source>
        <dbReference type="Proteomes" id="UP001055439"/>
    </source>
</evidence>
<dbReference type="GO" id="GO:0019005">
    <property type="term" value="C:SCF ubiquitin ligase complex"/>
    <property type="evidence" value="ECO:0007669"/>
    <property type="project" value="TreeGrafter"/>
</dbReference>
<dbReference type="SUPFAM" id="SSF52047">
    <property type="entry name" value="RNI-like"/>
    <property type="match status" value="1"/>
</dbReference>
<gene>
    <name evidence="1" type="ORF">MUK42_35820</name>
</gene>
<dbReference type="SMART" id="SM00367">
    <property type="entry name" value="LRR_CC"/>
    <property type="match status" value="7"/>
</dbReference>
<dbReference type="Pfam" id="PF13516">
    <property type="entry name" value="LRR_6"/>
    <property type="match status" value="1"/>
</dbReference>
<accession>A0A9E7L264</accession>
<sequence>MSQANVVYSCSSCGYPLNLSSSNQVTSGIRSDCQKSSKKGRVNLYLPDDCLLMIFRKLQNRADRNAFGLTCHRWLQIQNIARRSLALQFSYDPNIYRNYVIYLPRLLTRFPHLRSISLAGCTELPDSALLRLRDFGSNIRYLSLYCCFGISEHGLAHVSTGCPHLVSITLYRCNITDIGLRILAKHCKVLENIDLSYCMQISDRGINALSSECSKLHCLVISYCRAIRGTGFAGHSSTLTYLEADSCMLTPEGLSEAVSGGGLEYLNISNLRVCIGADGLAMIGAGSATKLRYLNLRMCRLVSDDSVIAIAQGCPLLEEWSLSVCHEVRNDGWSAIGSSCRNLKILHVDRCRNLCDQGLQALGGCVRLTVLYIHGCHRVSYTGLETFKMLRQDVLIRREGCASVGPPINKFFAY</sequence>
<evidence type="ECO:0000313" key="1">
    <source>
        <dbReference type="EMBL" id="URE35405.1"/>
    </source>
</evidence>
<dbReference type="Gene3D" id="3.80.10.10">
    <property type="entry name" value="Ribonuclease Inhibitor"/>
    <property type="match status" value="1"/>
</dbReference>
<name>A0A9E7L264_9LILI</name>
<dbReference type="PANTHER" id="PTHR13318:SF95">
    <property type="entry name" value="F-BOX PROTEIN YLR352W"/>
    <property type="match status" value="1"/>
</dbReference>
<organism evidence="1 2">
    <name type="scientific">Musa troglodytarum</name>
    <name type="common">fe'i banana</name>
    <dbReference type="NCBI Taxonomy" id="320322"/>
    <lineage>
        <taxon>Eukaryota</taxon>
        <taxon>Viridiplantae</taxon>
        <taxon>Streptophyta</taxon>
        <taxon>Embryophyta</taxon>
        <taxon>Tracheophyta</taxon>
        <taxon>Spermatophyta</taxon>
        <taxon>Magnoliopsida</taxon>
        <taxon>Liliopsida</taxon>
        <taxon>Zingiberales</taxon>
        <taxon>Musaceae</taxon>
        <taxon>Musa</taxon>
    </lineage>
</organism>
<evidence type="ECO:0008006" key="3">
    <source>
        <dbReference type="Google" id="ProtNLM"/>
    </source>
</evidence>
<proteinExistence type="predicted"/>
<dbReference type="AlphaFoldDB" id="A0A9E7L264"/>
<dbReference type="SUPFAM" id="SSF81383">
    <property type="entry name" value="F-box domain"/>
    <property type="match status" value="1"/>
</dbReference>
<dbReference type="Pfam" id="PF24046">
    <property type="entry name" value="At4g08330"/>
    <property type="match status" value="1"/>
</dbReference>
<dbReference type="Proteomes" id="UP001055439">
    <property type="component" value="Chromosome 8"/>
</dbReference>
<dbReference type="InterPro" id="IPR045282">
    <property type="entry name" value="At4g08330-like"/>
</dbReference>
<dbReference type="CDD" id="cd22159">
    <property type="entry name" value="F-box_AtTIR1-like"/>
    <property type="match status" value="1"/>
</dbReference>
<dbReference type="EMBL" id="CP097510">
    <property type="protein sequence ID" value="URE35405.1"/>
    <property type="molecule type" value="Genomic_DNA"/>
</dbReference>
<reference evidence="1" key="1">
    <citation type="submission" date="2022-05" db="EMBL/GenBank/DDBJ databases">
        <title>The Musa troglodytarum L. genome provides insights into the mechanism of non-climacteric behaviour and enrichment of carotenoids.</title>
        <authorList>
            <person name="Wang J."/>
        </authorList>
    </citation>
    <scope>NUCLEOTIDE SEQUENCE</scope>
    <source>
        <tissue evidence="1">Leaf</tissue>
    </source>
</reference>